<reference evidence="2 3" key="1">
    <citation type="submission" date="2020-06" db="EMBL/GenBank/DDBJ databases">
        <title>Mannheimia pernigra sp. nov. isolated from bovine respiratory tract.</title>
        <authorList>
            <person name="Kuhnert P."/>
            <person name="Akarsu-Egger H."/>
        </authorList>
    </citation>
    <scope>NUCLEOTIDE SEQUENCE [LARGE SCALE GENOMIC DNA]</scope>
    <source>
        <strain evidence="2 3">17CN0883</strain>
    </source>
</reference>
<dbReference type="AlphaFoldDB" id="A0ABD7A834"/>
<proteinExistence type="predicted"/>
<feature type="transmembrane region" description="Helical" evidence="1">
    <location>
        <begin position="27"/>
        <end position="45"/>
    </location>
</feature>
<accession>A0ABD7A834</accession>
<evidence type="ECO:0000256" key="1">
    <source>
        <dbReference type="SAM" id="Phobius"/>
    </source>
</evidence>
<keyword evidence="1" id="KW-0472">Membrane</keyword>
<dbReference type="KEGG" id="mpeg:HV560_05490"/>
<keyword evidence="1" id="KW-1133">Transmembrane helix</keyword>
<gene>
    <name evidence="2" type="ORF">HV560_05490</name>
</gene>
<dbReference type="EMBL" id="CP055305">
    <property type="protein sequence ID" value="QLB42296.1"/>
    <property type="molecule type" value="Genomic_DNA"/>
</dbReference>
<dbReference type="Proteomes" id="UP000509784">
    <property type="component" value="Chromosome"/>
</dbReference>
<dbReference type="RefSeq" id="WP_176812335.1">
    <property type="nucleotide sequence ID" value="NZ_CP055305.1"/>
</dbReference>
<organism evidence="2 3">
    <name type="scientific">Mannheimia pernigra</name>
    <dbReference type="NCBI Taxonomy" id="111844"/>
    <lineage>
        <taxon>Bacteria</taxon>
        <taxon>Pseudomonadati</taxon>
        <taxon>Pseudomonadota</taxon>
        <taxon>Gammaproteobacteria</taxon>
        <taxon>Pasteurellales</taxon>
        <taxon>Pasteurellaceae</taxon>
        <taxon>Mannheimia</taxon>
    </lineage>
</organism>
<keyword evidence="1" id="KW-0812">Transmembrane</keyword>
<evidence type="ECO:0000313" key="2">
    <source>
        <dbReference type="EMBL" id="QLB42296.1"/>
    </source>
</evidence>
<sequence length="173" mass="20302">MEWQGIDLSDNKKRKWIHIAYSSIKNITYIVLFTGIISLYLIFYGSRQDKDMNILTQQLEQKKNEVLEFKNKILLLQSGENNSLSFAENNKLAKLLTLINKLPLKRGGIEVIQIHQENELHLKMSGNLSEEDDFKKLEQYLYNQDFVETKTESVSVNHKNEITFIFNIKYKAN</sequence>
<protein>
    <recommendedName>
        <fullName evidence="4">Competence protein B</fullName>
    </recommendedName>
</protein>
<evidence type="ECO:0000313" key="3">
    <source>
        <dbReference type="Proteomes" id="UP000509784"/>
    </source>
</evidence>
<name>A0ABD7A834_9PAST</name>
<evidence type="ECO:0008006" key="4">
    <source>
        <dbReference type="Google" id="ProtNLM"/>
    </source>
</evidence>